<accession>A0A8J8SIH6</accession>
<feature type="compositionally biased region" description="Basic and acidic residues" evidence="6">
    <location>
        <begin position="28"/>
        <end position="37"/>
    </location>
</feature>
<evidence type="ECO:0000256" key="7">
    <source>
        <dbReference type="SAM" id="SignalP"/>
    </source>
</evidence>
<name>A0A8J8SIH6_9FIRM</name>
<evidence type="ECO:0000256" key="1">
    <source>
        <dbReference type="ARBA" id="ARBA00022475"/>
    </source>
</evidence>
<dbReference type="PANTHER" id="PTHR43649:SF33">
    <property type="entry name" value="POLYGALACTURONAN_RHAMNOGALACTURONAN-BINDING PROTEIN YTCQ"/>
    <property type="match status" value="1"/>
</dbReference>
<dbReference type="InterPro" id="IPR006059">
    <property type="entry name" value="SBP"/>
</dbReference>
<evidence type="ECO:0000256" key="5">
    <source>
        <dbReference type="ARBA" id="ARBA00023288"/>
    </source>
</evidence>
<dbReference type="KEGG" id="vpy:HZI73_20125"/>
<dbReference type="EMBL" id="CP058649">
    <property type="protein sequence ID" value="QUI24464.1"/>
    <property type="molecule type" value="Genomic_DNA"/>
</dbReference>
<keyword evidence="9" id="KW-1185">Reference proteome</keyword>
<evidence type="ECO:0000256" key="3">
    <source>
        <dbReference type="ARBA" id="ARBA00023136"/>
    </source>
</evidence>
<evidence type="ECO:0000256" key="4">
    <source>
        <dbReference type="ARBA" id="ARBA00023139"/>
    </source>
</evidence>
<dbReference type="AlphaFoldDB" id="A0A8J8SIH6"/>
<feature type="signal peptide" evidence="7">
    <location>
        <begin position="1"/>
        <end position="20"/>
    </location>
</feature>
<proteinExistence type="predicted"/>
<dbReference type="Gene3D" id="3.40.190.10">
    <property type="entry name" value="Periplasmic binding protein-like II"/>
    <property type="match status" value="2"/>
</dbReference>
<dbReference type="Pfam" id="PF01547">
    <property type="entry name" value="SBP_bac_1"/>
    <property type="match status" value="1"/>
</dbReference>
<evidence type="ECO:0000256" key="6">
    <source>
        <dbReference type="SAM" id="MobiDB-lite"/>
    </source>
</evidence>
<evidence type="ECO:0000313" key="8">
    <source>
        <dbReference type="EMBL" id="QUI24464.1"/>
    </source>
</evidence>
<feature type="region of interest" description="Disordered" evidence="6">
    <location>
        <begin position="28"/>
        <end position="58"/>
    </location>
</feature>
<keyword evidence="3" id="KW-0472">Membrane</keyword>
<keyword evidence="5" id="KW-0449">Lipoprotein</keyword>
<dbReference type="RefSeq" id="WP_212695157.1">
    <property type="nucleotide sequence ID" value="NZ_CP058649.1"/>
</dbReference>
<dbReference type="PROSITE" id="PS51257">
    <property type="entry name" value="PROKAR_LIPOPROTEIN"/>
    <property type="match status" value="1"/>
</dbReference>
<dbReference type="InterPro" id="IPR050490">
    <property type="entry name" value="Bact_solute-bd_prot1"/>
</dbReference>
<keyword evidence="2 7" id="KW-0732">Signal</keyword>
<evidence type="ECO:0000313" key="9">
    <source>
        <dbReference type="Proteomes" id="UP000683246"/>
    </source>
</evidence>
<dbReference type="PANTHER" id="PTHR43649">
    <property type="entry name" value="ARABINOSE-BINDING PROTEIN-RELATED"/>
    <property type="match status" value="1"/>
</dbReference>
<organism evidence="8 9">
    <name type="scientific">Vallitalea pronyensis</name>
    <dbReference type="NCBI Taxonomy" id="1348613"/>
    <lineage>
        <taxon>Bacteria</taxon>
        <taxon>Bacillati</taxon>
        <taxon>Bacillota</taxon>
        <taxon>Clostridia</taxon>
        <taxon>Lachnospirales</taxon>
        <taxon>Vallitaleaceae</taxon>
        <taxon>Vallitalea</taxon>
    </lineage>
</organism>
<feature type="chain" id="PRO_5039543237" evidence="7">
    <location>
        <begin position="21"/>
        <end position="563"/>
    </location>
</feature>
<keyword evidence="4" id="KW-0564">Palmitate</keyword>
<sequence>MKKLVSMILVLMMVSTVILSGCGHDSEKEKKVNKEVTEQNNGDTGAGESEDDGTDESVDGKITFPLKEQITLTAFVHTRPMVDDYDNNAFTRKIEEMTNINLEFIVASANEATERLNLLLSTGDYPDLICVTHLTAEQQGAHGAQGSLIPLNDLIEKYGENTQYIFDNYPEAKEVSVQLDGSIYNLPQVTIIPNVSMIKKLYIYKPWLDNLGLEEPKTTEDFYKVMKAFATEDPNGNGKPDEISLAGAYRGWGTQVQDFFIGSFTELGGGRYIVDHDKVIARYTTDGWKEAMKYLQKLRQEGLLAPESFTQTGDGLKQMGENPDDVILGAFTSGYQGCALNLANERWKDYIALAPLEGPEGIRSAEYNPYAYYIPGLSITDKCKHPEIAMALADLLYSEEMTMDNGFGPKGLGWDYIDDDSKSGFIEGEKAIYEQLMPLADQPPNSYWKLGNQFLTEKVFKGGYTENPWNINKVVYEDTINNYFPYVGGPEVRKPALKYTEEQAAEYATYDLTFRDHIDQMVAEFIVTDVDIDAAWDDYLSTLKSMGLDRFLELQQEAYDAVK</sequence>
<evidence type="ECO:0000256" key="2">
    <source>
        <dbReference type="ARBA" id="ARBA00022729"/>
    </source>
</evidence>
<reference evidence="8" key="1">
    <citation type="submission" date="2020-07" db="EMBL/GenBank/DDBJ databases">
        <title>Vallitalea pronyensis genome.</title>
        <authorList>
            <person name="Postec A."/>
        </authorList>
    </citation>
    <scope>NUCLEOTIDE SEQUENCE</scope>
    <source>
        <strain evidence="8">FatNI3</strain>
    </source>
</reference>
<feature type="compositionally biased region" description="Acidic residues" evidence="6">
    <location>
        <begin position="48"/>
        <end position="57"/>
    </location>
</feature>
<dbReference type="Proteomes" id="UP000683246">
    <property type="component" value="Chromosome"/>
</dbReference>
<keyword evidence="1" id="KW-1003">Cell membrane</keyword>
<gene>
    <name evidence="8" type="ORF">HZI73_20125</name>
</gene>
<dbReference type="SUPFAM" id="SSF53850">
    <property type="entry name" value="Periplasmic binding protein-like II"/>
    <property type="match status" value="1"/>
</dbReference>
<protein>
    <submittedName>
        <fullName evidence="8">Extracellular solute-binding protein</fullName>
    </submittedName>
</protein>